<proteinExistence type="predicted"/>
<evidence type="ECO:0000256" key="1">
    <source>
        <dbReference type="SAM" id="MobiDB-lite"/>
    </source>
</evidence>
<dbReference type="InterPro" id="IPR051412">
    <property type="entry name" value="Formin_Homology_Diaphanous_sf"/>
</dbReference>
<name>A0A0G4F3U8_VITBC</name>
<feature type="compositionally biased region" description="Basic and acidic residues" evidence="1">
    <location>
        <begin position="161"/>
        <end position="171"/>
    </location>
</feature>
<feature type="compositionally biased region" description="Basic residues" evidence="1">
    <location>
        <begin position="217"/>
        <end position="241"/>
    </location>
</feature>
<dbReference type="PANTHER" id="PTHR45691:SF6">
    <property type="entry name" value="PROTEIN DIAPHANOUS"/>
    <property type="match status" value="1"/>
</dbReference>
<feature type="compositionally biased region" description="Basic and acidic residues" evidence="1">
    <location>
        <begin position="631"/>
        <end position="642"/>
    </location>
</feature>
<reference evidence="2 3" key="1">
    <citation type="submission" date="2014-11" db="EMBL/GenBank/DDBJ databases">
        <authorList>
            <person name="Zhu J."/>
            <person name="Qi W."/>
            <person name="Song R."/>
        </authorList>
    </citation>
    <scope>NUCLEOTIDE SEQUENCE [LARGE SCALE GENOMIC DNA]</scope>
</reference>
<organism evidence="2 3">
    <name type="scientific">Vitrella brassicaformis (strain CCMP3155)</name>
    <dbReference type="NCBI Taxonomy" id="1169540"/>
    <lineage>
        <taxon>Eukaryota</taxon>
        <taxon>Sar</taxon>
        <taxon>Alveolata</taxon>
        <taxon>Colpodellida</taxon>
        <taxon>Vitrellaceae</taxon>
        <taxon>Vitrella</taxon>
    </lineage>
</organism>
<feature type="compositionally biased region" description="Basic and acidic residues" evidence="1">
    <location>
        <begin position="386"/>
        <end position="397"/>
    </location>
</feature>
<dbReference type="Gene3D" id="1.20.5.2050">
    <property type="match status" value="1"/>
</dbReference>
<dbReference type="SUPFAM" id="SSF101447">
    <property type="entry name" value="Formin homology 2 domain (FH2 domain)"/>
    <property type="match status" value="1"/>
</dbReference>
<dbReference type="GO" id="GO:0005884">
    <property type="term" value="C:actin filament"/>
    <property type="evidence" value="ECO:0007669"/>
    <property type="project" value="TreeGrafter"/>
</dbReference>
<dbReference type="OrthoDB" id="333966at2759"/>
<protein>
    <submittedName>
        <fullName evidence="2">Uncharacterized protein</fullName>
    </submittedName>
</protein>
<dbReference type="Proteomes" id="UP000041254">
    <property type="component" value="Unassembled WGS sequence"/>
</dbReference>
<feature type="compositionally biased region" description="Low complexity" evidence="1">
    <location>
        <begin position="250"/>
        <end position="260"/>
    </location>
</feature>
<feature type="compositionally biased region" description="Low complexity" evidence="1">
    <location>
        <begin position="621"/>
        <end position="630"/>
    </location>
</feature>
<feature type="compositionally biased region" description="Basic and acidic residues" evidence="1">
    <location>
        <begin position="306"/>
        <end position="315"/>
    </location>
</feature>
<feature type="region of interest" description="Disordered" evidence="1">
    <location>
        <begin position="584"/>
        <end position="652"/>
    </location>
</feature>
<feature type="region of interest" description="Disordered" evidence="1">
    <location>
        <begin position="445"/>
        <end position="542"/>
    </location>
</feature>
<dbReference type="VEuPathDB" id="CryptoDB:Vbra_1321"/>
<dbReference type="GO" id="GO:0030041">
    <property type="term" value="P:actin filament polymerization"/>
    <property type="evidence" value="ECO:0007669"/>
    <property type="project" value="TreeGrafter"/>
</dbReference>
<gene>
    <name evidence="2" type="ORF">Vbra_1321</name>
</gene>
<feature type="compositionally biased region" description="Basic residues" evidence="1">
    <location>
        <begin position="100"/>
        <end position="111"/>
    </location>
</feature>
<dbReference type="EMBL" id="CDMY01000372">
    <property type="protein sequence ID" value="CEM06898.1"/>
    <property type="molecule type" value="Genomic_DNA"/>
</dbReference>
<dbReference type="InParanoid" id="A0A0G4F3U8"/>
<feature type="region of interest" description="Disordered" evidence="1">
    <location>
        <begin position="298"/>
        <end position="426"/>
    </location>
</feature>
<accession>A0A0G4F3U8</accession>
<feature type="region of interest" description="Disordered" evidence="1">
    <location>
        <begin position="1"/>
        <end position="36"/>
    </location>
</feature>
<feature type="compositionally biased region" description="Pro residues" evidence="1">
    <location>
        <begin position="121"/>
        <end position="142"/>
    </location>
</feature>
<evidence type="ECO:0000313" key="2">
    <source>
        <dbReference type="EMBL" id="CEM06898.1"/>
    </source>
</evidence>
<dbReference type="AlphaFoldDB" id="A0A0G4F3U8"/>
<evidence type="ECO:0000313" key="3">
    <source>
        <dbReference type="Proteomes" id="UP000041254"/>
    </source>
</evidence>
<keyword evidence="3" id="KW-1185">Reference proteome</keyword>
<feature type="compositionally biased region" description="Pro residues" evidence="1">
    <location>
        <begin position="184"/>
        <end position="194"/>
    </location>
</feature>
<feature type="compositionally biased region" description="Pro residues" evidence="1">
    <location>
        <begin position="593"/>
        <end position="605"/>
    </location>
</feature>
<feature type="region of interest" description="Disordered" evidence="1">
    <location>
        <begin position="80"/>
        <end position="260"/>
    </location>
</feature>
<feature type="compositionally biased region" description="Acidic residues" evidence="1">
    <location>
        <begin position="498"/>
        <end position="508"/>
    </location>
</feature>
<dbReference type="PANTHER" id="PTHR45691">
    <property type="entry name" value="PROTEIN DIAPHANOUS"/>
    <property type="match status" value="1"/>
</dbReference>
<feature type="compositionally biased region" description="Low complexity" evidence="1">
    <location>
        <begin position="143"/>
        <end position="152"/>
    </location>
</feature>
<sequence length="715" mass="75434">MAQRPPAEPNGGGSGQMKRPRDTSADGGLYESDIRGVSFNKKANAWMVAWQEGGRRRSKCFSVRNADVEVRKQEALEYLLEQRSRLGMSPSLERKEPRPPRKKSKKTKATKSGRSESLPALPAPPRPGPRTASPSPPSPPPIDSSIPASLLPFRVLRSRRSPADVQEKPASHDVAAVAVEREPPPPPPPPPPPATINTDSGQPPRPNKGLSSAPPPRKQRTGKKGKGSRGRRASKGKKAGQRKPALSVNPSSAAAAQQPAVRRSLLRALYPRNVVTHRPLPPPPMPLSMSIDRFMSFTTLPAPAHDSPKAKDGSEQPHSSSLEQRISACFDADDGEGGGELSPSSKKGGLLQVCSTASNGSQEDDGTSSDYDDRRGLSVVPGGDVVGKKEPVFDRITLRFATRKPDDDDTPALLAPPPSPAPRKRFIDLDNATPLLAQIMSGSLLDGEAPASPASSTYWFDKEREVTPGGDGDGDADEAGHQQQQLAFPSLMWPESLLIDDSDEDSPMADERSGEGDGGSCDTPASPQSCPFGSLGVGVGAGAGLSGGEGGDGGSLIPARLEALADSFIGPYDEELIGRIMSEDIDNDASPSPLLPPHHPSPPPSGQQQPEVTSPQPPSLPFSLQSTPSSRHSDDAHSDSRRPRYTLTNAAPIPMPSLPLIRRFDIHPQMAGSHQSAEVTEMGAAVHTSGVMMGLTAASCGSASARGVTSMMGVM</sequence>